<feature type="domain" description="NodB homology" evidence="1">
    <location>
        <begin position="55"/>
        <end position="273"/>
    </location>
</feature>
<dbReference type="GO" id="GO:0005975">
    <property type="term" value="P:carbohydrate metabolic process"/>
    <property type="evidence" value="ECO:0007669"/>
    <property type="project" value="InterPro"/>
</dbReference>
<dbReference type="SUPFAM" id="SSF88713">
    <property type="entry name" value="Glycoside hydrolase/deacetylase"/>
    <property type="match status" value="1"/>
</dbReference>
<gene>
    <name evidence="2" type="ORF">BTO30_06405</name>
</gene>
<dbReference type="Proteomes" id="UP000185568">
    <property type="component" value="Unassembled WGS sequence"/>
</dbReference>
<dbReference type="GO" id="GO:0016810">
    <property type="term" value="F:hydrolase activity, acting on carbon-nitrogen (but not peptide) bonds"/>
    <property type="evidence" value="ECO:0007669"/>
    <property type="project" value="InterPro"/>
</dbReference>
<dbReference type="PROSITE" id="PS51677">
    <property type="entry name" value="NODB"/>
    <property type="match status" value="1"/>
</dbReference>
<reference evidence="2 3" key="1">
    <citation type="submission" date="2016-12" db="EMBL/GenBank/DDBJ databases">
        <title>Domibacillus antri genome sequencing.</title>
        <authorList>
            <person name="Verma A."/>
            <person name="Krishnamurthi S."/>
        </authorList>
    </citation>
    <scope>NUCLEOTIDE SEQUENCE [LARGE SCALE GENOMIC DNA]</scope>
    <source>
        <strain evidence="2 3">XD80</strain>
    </source>
</reference>
<dbReference type="STRING" id="1714264.BTO30_06405"/>
<dbReference type="Gene3D" id="3.20.20.370">
    <property type="entry name" value="Glycoside hydrolase/deacetylase"/>
    <property type="match status" value="1"/>
</dbReference>
<dbReference type="InterPro" id="IPR002509">
    <property type="entry name" value="NODB_dom"/>
</dbReference>
<evidence type="ECO:0000313" key="2">
    <source>
        <dbReference type="EMBL" id="OLN23007.1"/>
    </source>
</evidence>
<dbReference type="PANTHER" id="PTHR43123:SF4">
    <property type="entry name" value="POLYSACCHARIDE DEACETYLASE"/>
    <property type="match status" value="1"/>
</dbReference>
<dbReference type="PANTHER" id="PTHR43123">
    <property type="entry name" value="POLYSACCHARIDE DEACETYLASE-RELATED"/>
    <property type="match status" value="1"/>
</dbReference>
<evidence type="ECO:0000259" key="1">
    <source>
        <dbReference type="PROSITE" id="PS51677"/>
    </source>
</evidence>
<keyword evidence="3" id="KW-1185">Reference proteome</keyword>
<dbReference type="RefSeq" id="WP_075397895.1">
    <property type="nucleotide sequence ID" value="NZ_MSDU01000010.1"/>
</dbReference>
<accession>A0A1Q8Q6N7</accession>
<name>A0A1Q8Q6N7_9BACI</name>
<dbReference type="Pfam" id="PF01522">
    <property type="entry name" value="Polysacc_deac_1"/>
    <property type="match status" value="1"/>
</dbReference>
<evidence type="ECO:0000313" key="3">
    <source>
        <dbReference type="Proteomes" id="UP000185568"/>
    </source>
</evidence>
<dbReference type="OrthoDB" id="258610at2"/>
<comment type="caution">
    <text evidence="2">The sequence shown here is derived from an EMBL/GenBank/DDBJ whole genome shotgun (WGS) entry which is preliminary data.</text>
</comment>
<sequence length="290" mass="33817">MQFPLIYEPVIDRKPIVWPENKKLVVLFVLNVEYFEPDLPSTSVNPAFAGFVPDVYNYSWRDYGARVGVWRIMEMLDKHNIPATVALNAYVCQHYPRIIEEIQKQNWEIIAHGLANSQPIRSMEEKEEKETISKTIKIIEEATGYRPKGWLGPALAETWNTPRLLEEIGIEYVCDWLNDEEPYQMATPGKKLISVPYSAELNDIQCFLRGGYMAPDYLQLLKDQFDVLHQESQIRGKVMTIPLHPFVIGHPFRMKYLEQAVKHMMEKTDVWFCTASDIVRSYRAQSFVKR</sequence>
<dbReference type="InterPro" id="IPR011330">
    <property type="entry name" value="Glyco_hydro/deAcase_b/a-brl"/>
</dbReference>
<protein>
    <submittedName>
        <fullName evidence="2">Polysaccharide deacetylase</fullName>
    </submittedName>
</protein>
<proteinExistence type="predicted"/>
<dbReference type="CDD" id="cd10979">
    <property type="entry name" value="CE4_PuuE_like"/>
    <property type="match status" value="1"/>
</dbReference>
<organism evidence="2 3">
    <name type="scientific">Domibacillus antri</name>
    <dbReference type="NCBI Taxonomy" id="1714264"/>
    <lineage>
        <taxon>Bacteria</taxon>
        <taxon>Bacillati</taxon>
        <taxon>Bacillota</taxon>
        <taxon>Bacilli</taxon>
        <taxon>Bacillales</taxon>
        <taxon>Bacillaceae</taxon>
        <taxon>Domibacillus</taxon>
    </lineage>
</organism>
<dbReference type="EMBL" id="MSDU01000010">
    <property type="protein sequence ID" value="OLN23007.1"/>
    <property type="molecule type" value="Genomic_DNA"/>
</dbReference>
<dbReference type="AlphaFoldDB" id="A0A1Q8Q6N7"/>